<feature type="signal peptide" evidence="1">
    <location>
        <begin position="1"/>
        <end position="20"/>
    </location>
</feature>
<accession>A0A914CFF3</accession>
<dbReference type="Proteomes" id="UP000887540">
    <property type="component" value="Unplaced"/>
</dbReference>
<dbReference type="AlphaFoldDB" id="A0A914CFF3"/>
<evidence type="ECO:0000313" key="3">
    <source>
        <dbReference type="WBParaSite" id="ACRNAN_scaffold10303.g30674.t1"/>
    </source>
</evidence>
<keyword evidence="2" id="KW-1185">Reference proteome</keyword>
<sequence length="131" mass="15148">MICGYIFILLFLCFLCSVEGVAKFEITSISSSSIVVRMISASNVSRFEMDVTIYDLDRLREFRRTELSASRHDDQLFSFDGLTSDTWFCVRLIYRLFYRTPDGLSEISTKQVGLNFMNNISSRTVHSEKKL</sequence>
<evidence type="ECO:0000313" key="2">
    <source>
        <dbReference type="Proteomes" id="UP000887540"/>
    </source>
</evidence>
<reference evidence="3" key="1">
    <citation type="submission" date="2022-11" db="UniProtKB">
        <authorList>
            <consortium name="WormBaseParasite"/>
        </authorList>
    </citation>
    <scope>IDENTIFICATION</scope>
</reference>
<feature type="chain" id="PRO_5038022566" evidence="1">
    <location>
        <begin position="21"/>
        <end position="131"/>
    </location>
</feature>
<evidence type="ECO:0000256" key="1">
    <source>
        <dbReference type="SAM" id="SignalP"/>
    </source>
</evidence>
<protein>
    <submittedName>
        <fullName evidence="3">Uncharacterized protein</fullName>
    </submittedName>
</protein>
<keyword evidence="1" id="KW-0732">Signal</keyword>
<proteinExistence type="predicted"/>
<name>A0A914CFF3_9BILA</name>
<dbReference type="WBParaSite" id="ACRNAN_scaffold10303.g30674.t1">
    <property type="protein sequence ID" value="ACRNAN_scaffold10303.g30674.t1"/>
    <property type="gene ID" value="ACRNAN_scaffold10303.g30674"/>
</dbReference>
<organism evidence="2 3">
    <name type="scientific">Acrobeloides nanus</name>
    <dbReference type="NCBI Taxonomy" id="290746"/>
    <lineage>
        <taxon>Eukaryota</taxon>
        <taxon>Metazoa</taxon>
        <taxon>Ecdysozoa</taxon>
        <taxon>Nematoda</taxon>
        <taxon>Chromadorea</taxon>
        <taxon>Rhabditida</taxon>
        <taxon>Tylenchina</taxon>
        <taxon>Cephalobomorpha</taxon>
        <taxon>Cephaloboidea</taxon>
        <taxon>Cephalobidae</taxon>
        <taxon>Acrobeloides</taxon>
    </lineage>
</organism>